<protein>
    <submittedName>
        <fullName evidence="3">Alpha/Beta hydrolase protein</fullName>
    </submittedName>
</protein>
<evidence type="ECO:0000313" key="4">
    <source>
        <dbReference type="Proteomes" id="UP001172102"/>
    </source>
</evidence>
<dbReference type="PANTHER" id="PTHR12277:SF81">
    <property type="entry name" value="PROTEIN ABHD13"/>
    <property type="match status" value="1"/>
</dbReference>
<dbReference type="Pfam" id="PF12697">
    <property type="entry name" value="Abhydrolase_6"/>
    <property type="match status" value="1"/>
</dbReference>
<dbReference type="Gene3D" id="3.40.50.1820">
    <property type="entry name" value="alpha/beta hydrolase"/>
    <property type="match status" value="1"/>
</dbReference>
<reference evidence="3" key="1">
    <citation type="submission" date="2023-06" db="EMBL/GenBank/DDBJ databases">
        <title>Genome-scale phylogeny and comparative genomics of the fungal order Sordariales.</title>
        <authorList>
            <consortium name="Lawrence Berkeley National Laboratory"/>
            <person name="Hensen N."/>
            <person name="Bonometti L."/>
            <person name="Westerberg I."/>
            <person name="Brannstrom I.O."/>
            <person name="Guillou S."/>
            <person name="Cros-Aarteil S."/>
            <person name="Calhoun S."/>
            <person name="Haridas S."/>
            <person name="Kuo A."/>
            <person name="Mondo S."/>
            <person name="Pangilinan J."/>
            <person name="Riley R."/>
            <person name="Labutti K."/>
            <person name="Andreopoulos B."/>
            <person name="Lipzen A."/>
            <person name="Chen C."/>
            <person name="Yanf M."/>
            <person name="Daum C."/>
            <person name="Ng V."/>
            <person name="Clum A."/>
            <person name="Steindorff A."/>
            <person name="Ohm R."/>
            <person name="Martin F."/>
            <person name="Silar P."/>
            <person name="Natvig D."/>
            <person name="Lalanne C."/>
            <person name="Gautier V."/>
            <person name="Ament-Velasquez S.L."/>
            <person name="Kruys A."/>
            <person name="Hutchinson M.I."/>
            <person name="Powell A.J."/>
            <person name="Barry K."/>
            <person name="Miller A.N."/>
            <person name="Grigoriev I.V."/>
            <person name="Debuchy R."/>
            <person name="Gladieux P."/>
            <person name="Thoren M.H."/>
            <person name="Johannesson H."/>
        </authorList>
    </citation>
    <scope>NUCLEOTIDE SEQUENCE</scope>
    <source>
        <strain evidence="3">SMH4607-1</strain>
    </source>
</reference>
<feature type="transmembrane region" description="Helical" evidence="1">
    <location>
        <begin position="12"/>
        <end position="36"/>
    </location>
</feature>
<dbReference type="InterPro" id="IPR029058">
    <property type="entry name" value="AB_hydrolase_fold"/>
</dbReference>
<keyword evidence="1" id="KW-0812">Transmembrane</keyword>
<dbReference type="GO" id="GO:0016787">
    <property type="term" value="F:hydrolase activity"/>
    <property type="evidence" value="ECO:0007669"/>
    <property type="project" value="UniProtKB-KW"/>
</dbReference>
<accession>A0AA40B063</accession>
<keyword evidence="1" id="KW-0472">Membrane</keyword>
<evidence type="ECO:0000259" key="2">
    <source>
        <dbReference type="Pfam" id="PF12697"/>
    </source>
</evidence>
<dbReference type="EMBL" id="JAUKUA010000002">
    <property type="protein sequence ID" value="KAK0725216.1"/>
    <property type="molecule type" value="Genomic_DNA"/>
</dbReference>
<sequence length="417" mass="45757">MPSQASSIAAGVIAGTLGVPVALYLTFIALSGIPYFQRHFLYAHKVHSLWFYDPDEPEYYGFAKNQVTPFSLSTEDGQSLYAWHVLPLPLYAQHEERVVAQASGFCNDITQTENFKILKADPVARLVIYLHGNAGHVAQAFRPASYHSLTETSSYHVLAIDYRGFGHSSGSPTEQGLILDATAAVRWAMDAAGVRPDRIVLLGQSLGTAVASGVTEYFAREEGVDFAGVILVSGFSSLPAMLSGYAIAGLVPILAPFKAWPWLLKQLMRRVVDKWASTDRLRETVRAVKARGGRLRLHLVHAVNDKDIPCHEDDKLFAAAVNGTVGVGEPKMDDERLAAEKSARTVVRGKSAFVATWTDGDLVFRQELVPYGGKLIPWFQSQEKQRLTSLGHNDIMCMAPVALAVMRCFDLVEKPRA</sequence>
<comment type="caution">
    <text evidence="3">The sequence shown here is derived from an EMBL/GenBank/DDBJ whole genome shotgun (WGS) entry which is preliminary data.</text>
</comment>
<dbReference type="AlphaFoldDB" id="A0AA40B063"/>
<dbReference type="InterPro" id="IPR000073">
    <property type="entry name" value="AB_hydrolase_1"/>
</dbReference>
<dbReference type="PANTHER" id="PTHR12277">
    <property type="entry name" value="ALPHA/BETA HYDROLASE DOMAIN-CONTAINING PROTEIN"/>
    <property type="match status" value="1"/>
</dbReference>
<dbReference type="SUPFAM" id="SSF53474">
    <property type="entry name" value="alpha/beta-Hydrolases"/>
    <property type="match status" value="1"/>
</dbReference>
<evidence type="ECO:0000256" key="1">
    <source>
        <dbReference type="SAM" id="Phobius"/>
    </source>
</evidence>
<keyword evidence="1" id="KW-1133">Transmembrane helix</keyword>
<gene>
    <name evidence="3" type="ORF">B0H67DRAFT_124398</name>
</gene>
<keyword evidence="3" id="KW-0378">Hydrolase</keyword>
<feature type="domain" description="AB hydrolase-1" evidence="2">
    <location>
        <begin position="127"/>
        <end position="288"/>
    </location>
</feature>
<proteinExistence type="predicted"/>
<keyword evidence="4" id="KW-1185">Reference proteome</keyword>
<dbReference type="Proteomes" id="UP001172102">
    <property type="component" value="Unassembled WGS sequence"/>
</dbReference>
<name>A0AA40B063_9PEZI</name>
<organism evidence="3 4">
    <name type="scientific">Lasiosphaeris hirsuta</name>
    <dbReference type="NCBI Taxonomy" id="260670"/>
    <lineage>
        <taxon>Eukaryota</taxon>
        <taxon>Fungi</taxon>
        <taxon>Dikarya</taxon>
        <taxon>Ascomycota</taxon>
        <taxon>Pezizomycotina</taxon>
        <taxon>Sordariomycetes</taxon>
        <taxon>Sordariomycetidae</taxon>
        <taxon>Sordariales</taxon>
        <taxon>Lasiosphaeriaceae</taxon>
        <taxon>Lasiosphaeris</taxon>
    </lineage>
</organism>
<evidence type="ECO:0000313" key="3">
    <source>
        <dbReference type="EMBL" id="KAK0725216.1"/>
    </source>
</evidence>